<dbReference type="PANTHER" id="PTHR35201">
    <property type="entry name" value="TERPENE SYNTHASE"/>
    <property type="match status" value="1"/>
</dbReference>
<accession>A0A8H4J7Q6</accession>
<dbReference type="EMBL" id="WWBZ02000001">
    <property type="protein sequence ID" value="KAF4313553.1"/>
    <property type="molecule type" value="Genomic_DNA"/>
</dbReference>
<gene>
    <name evidence="5" type="ORF">GTA08_BOTSDO00584</name>
</gene>
<dbReference type="InterPro" id="IPR034686">
    <property type="entry name" value="Terpene_cyclase-like_2"/>
</dbReference>
<dbReference type="GO" id="GO:0010333">
    <property type="term" value="F:terpene synthase activity"/>
    <property type="evidence" value="ECO:0007669"/>
    <property type="project" value="InterPro"/>
</dbReference>
<name>A0A8H4J7Q6_9PEZI</name>
<dbReference type="SFLD" id="SFLDS00005">
    <property type="entry name" value="Isoprenoid_Synthase_Type_I"/>
    <property type="match status" value="1"/>
</dbReference>
<dbReference type="Gene3D" id="1.10.600.10">
    <property type="entry name" value="Farnesyl Diphosphate Synthase"/>
    <property type="match status" value="1"/>
</dbReference>
<dbReference type="OrthoDB" id="2861623at2759"/>
<organism evidence="5 6">
    <name type="scientific">Botryosphaeria dothidea</name>
    <dbReference type="NCBI Taxonomy" id="55169"/>
    <lineage>
        <taxon>Eukaryota</taxon>
        <taxon>Fungi</taxon>
        <taxon>Dikarya</taxon>
        <taxon>Ascomycota</taxon>
        <taxon>Pezizomycotina</taxon>
        <taxon>Dothideomycetes</taxon>
        <taxon>Dothideomycetes incertae sedis</taxon>
        <taxon>Botryosphaeriales</taxon>
        <taxon>Botryosphaeriaceae</taxon>
        <taxon>Botryosphaeria</taxon>
    </lineage>
</organism>
<dbReference type="GO" id="GO:0046872">
    <property type="term" value="F:metal ion binding"/>
    <property type="evidence" value="ECO:0007669"/>
    <property type="project" value="UniProtKB-KW"/>
</dbReference>
<evidence type="ECO:0000256" key="3">
    <source>
        <dbReference type="ARBA" id="ARBA00022842"/>
    </source>
</evidence>
<sequence>MAVGEITINGGDKPKRFVRIPDMFASFMSIEPRTNPHYSKVKRESEEWIAEILRLDEKAARRNSKADFTYLAALWIPDADEEALRVVVDWLHWIFFFDDQFDEGHLQNDYESAKVECDATFATMEDGHPIVSVEEYPLRWVYQYNWFCFQKRASPGLQQRYKDSMKGYFDAVLGQVNVASESLNLNVEEYMDFRRRSIGVFPTQELIEYVDSSSIATSFADMAPERFAHGIKLPQYVFNAQAITALRRISADMTALGNDMVSYRKDLIQGVEHNVIFIYRRKGLSEQQAVDALGEMVNRLYKEWYRALAEMPTWGEKVDREVLKYCCGCRDIAIGDHYWEFKSGRYLKQDEGDIVRQTRILELPL</sequence>
<keyword evidence="3 4" id="KW-0460">Magnesium</keyword>
<comment type="caution">
    <text evidence="5">The sequence shown here is derived from an EMBL/GenBank/DDBJ whole genome shotgun (WGS) entry which is preliminary data.</text>
</comment>
<evidence type="ECO:0000313" key="6">
    <source>
        <dbReference type="Proteomes" id="UP000572817"/>
    </source>
</evidence>
<keyword evidence="4" id="KW-0456">Lyase</keyword>
<protein>
    <recommendedName>
        <fullName evidence="4">Terpene synthase</fullName>
        <ecNumber evidence="4">4.2.3.-</ecNumber>
    </recommendedName>
</protein>
<dbReference type="Proteomes" id="UP000572817">
    <property type="component" value="Unassembled WGS sequence"/>
</dbReference>
<evidence type="ECO:0000313" key="5">
    <source>
        <dbReference type="EMBL" id="KAF4313553.1"/>
    </source>
</evidence>
<dbReference type="InterPro" id="IPR008949">
    <property type="entry name" value="Isoprenoid_synthase_dom_sf"/>
</dbReference>
<dbReference type="AlphaFoldDB" id="A0A8H4J7Q6"/>
<comment type="similarity">
    <text evidence="2 4">Belongs to the terpene synthase family.</text>
</comment>
<proteinExistence type="inferred from homology"/>
<dbReference type="SUPFAM" id="SSF48576">
    <property type="entry name" value="Terpenoid synthases"/>
    <property type="match status" value="1"/>
</dbReference>
<comment type="cofactor">
    <cofactor evidence="1 4">
        <name>Mg(2+)</name>
        <dbReference type="ChEBI" id="CHEBI:18420"/>
    </cofactor>
</comment>
<evidence type="ECO:0000256" key="1">
    <source>
        <dbReference type="ARBA" id="ARBA00001946"/>
    </source>
</evidence>
<dbReference type="Pfam" id="PF19086">
    <property type="entry name" value="Terpene_syn_C_2"/>
    <property type="match status" value="1"/>
</dbReference>
<reference evidence="5" key="1">
    <citation type="submission" date="2020-04" db="EMBL/GenBank/DDBJ databases">
        <title>Genome Assembly and Annotation of Botryosphaeria dothidea sdau 11-99, a Latent Pathogen of Apple Fruit Ring Rot in China.</title>
        <authorList>
            <person name="Yu C."/>
            <person name="Diao Y."/>
            <person name="Lu Q."/>
            <person name="Zhao J."/>
            <person name="Cui S."/>
            <person name="Peng C."/>
            <person name="He B."/>
            <person name="Liu H."/>
        </authorList>
    </citation>
    <scope>NUCLEOTIDE SEQUENCE [LARGE SCALE GENOMIC DNA]</scope>
    <source>
        <strain evidence="5">Sdau11-99</strain>
    </source>
</reference>
<evidence type="ECO:0000256" key="4">
    <source>
        <dbReference type="RuleBase" id="RU366034"/>
    </source>
</evidence>
<keyword evidence="6" id="KW-1185">Reference proteome</keyword>
<dbReference type="SFLD" id="SFLDG01020">
    <property type="entry name" value="Terpene_Cyclase_Like_2"/>
    <property type="match status" value="1"/>
</dbReference>
<keyword evidence="4" id="KW-0479">Metal-binding</keyword>
<dbReference type="EC" id="4.2.3.-" evidence="4"/>
<dbReference type="PANTHER" id="PTHR35201:SF4">
    <property type="entry name" value="BETA-PINACENE SYNTHASE-RELATED"/>
    <property type="match status" value="1"/>
</dbReference>
<evidence type="ECO:0000256" key="2">
    <source>
        <dbReference type="ARBA" id="ARBA00006333"/>
    </source>
</evidence>
<dbReference type="GO" id="GO:0008299">
    <property type="term" value="P:isoprenoid biosynthetic process"/>
    <property type="evidence" value="ECO:0007669"/>
    <property type="project" value="UniProtKB-ARBA"/>
</dbReference>